<dbReference type="GO" id="GO:0016740">
    <property type="term" value="F:transferase activity"/>
    <property type="evidence" value="ECO:0007669"/>
    <property type="project" value="UniProtKB-KW"/>
</dbReference>
<dbReference type="InterPro" id="IPR011063">
    <property type="entry name" value="TilS/TtcA_N"/>
</dbReference>
<dbReference type="EMBL" id="OW659496">
    <property type="protein sequence ID" value="CAH2763664.1"/>
    <property type="molecule type" value="Genomic_DNA"/>
</dbReference>
<dbReference type="GO" id="GO:0008033">
    <property type="term" value="P:tRNA processing"/>
    <property type="evidence" value="ECO:0007669"/>
    <property type="project" value="InterPro"/>
</dbReference>
<evidence type="ECO:0000313" key="6">
    <source>
        <dbReference type="Proteomes" id="UP001154111"/>
    </source>
</evidence>
<dbReference type="Gene3D" id="3.40.50.620">
    <property type="entry name" value="HUPs"/>
    <property type="match status" value="1"/>
</dbReference>
<accession>A0AAU9VFS8</accession>
<evidence type="ECO:0000313" key="3">
    <source>
        <dbReference type="EMBL" id="CAH2760393.1"/>
    </source>
</evidence>
<evidence type="ECO:0000313" key="4">
    <source>
        <dbReference type="EMBL" id="CAH2763664.1"/>
    </source>
</evidence>
<dbReference type="CDD" id="cd24138">
    <property type="entry name" value="TtcA-like"/>
    <property type="match status" value="1"/>
</dbReference>
<dbReference type="RefSeq" id="WP_238000434.1">
    <property type="nucleotide sequence ID" value="NZ_OW659477.1"/>
</dbReference>
<protein>
    <submittedName>
        <fullName evidence="3">tRNA 2-thiocytidine biosynthesis protein TtcA</fullName>
        <ecNumber evidence="3">2.8.1.-</ecNumber>
    </submittedName>
</protein>
<dbReference type="Pfam" id="PF01171">
    <property type="entry name" value="ATP_bind_3"/>
    <property type="match status" value="1"/>
</dbReference>
<sequence length="276" mass="32483">MATHQNIILKTYRKDIWSKFMKGITHYQLIQANDCIGVCISGGKDSMLMALCFKILVQHSEVPFTVKYIVMDPGYNEVNRQRIYQNAHELELDIEMFDAKIFDYVDHIEKSPCYLCARMRRGHLYQFAEQLGCNKIALGHHYDDVIETTVMNLFYGGQFGTMMPRLKSTSHPDIELIRPLYLVRESSIIKWVNCTGLEFLQCACRFTERDEKLHHETESKRKEIKQFIQTYKAINPFIESNIFRSTENVNLNKVISYFDDETQHHFLDDFNEPNIQ</sequence>
<dbReference type="PIRSF" id="PIRSF004976">
    <property type="entry name" value="ATPase_YdaO"/>
    <property type="match status" value="1"/>
</dbReference>
<dbReference type="InterPro" id="IPR014729">
    <property type="entry name" value="Rossmann-like_a/b/a_fold"/>
</dbReference>
<dbReference type="EMBL" id="OW659477">
    <property type="protein sequence ID" value="CAH2760393.1"/>
    <property type="molecule type" value="Genomic_DNA"/>
</dbReference>
<keyword evidence="5" id="KW-1185">Reference proteome</keyword>
<evidence type="ECO:0000256" key="1">
    <source>
        <dbReference type="ARBA" id="ARBA00022679"/>
    </source>
</evidence>
<keyword evidence="1 3" id="KW-0808">Transferase</keyword>
<dbReference type="AlphaFoldDB" id="A0AAU9VFS8"/>
<dbReference type="EC" id="2.8.1.-" evidence="3"/>
<reference evidence="3" key="1">
    <citation type="submission" date="2022-04" db="EMBL/GenBank/DDBJ databases">
        <authorList>
            <person name="Forde T."/>
        </authorList>
    </citation>
    <scope>NUCLEOTIDE SEQUENCE</scope>
    <source>
        <strain evidence="3">A18Y016a</strain>
        <strain evidence="4">A18Y020d</strain>
    </source>
</reference>
<dbReference type="PANTHER" id="PTHR43686">
    <property type="entry name" value="SULFURTRANSFERASE-RELATED"/>
    <property type="match status" value="1"/>
</dbReference>
<feature type="domain" description="tRNA(Ile)-lysidine/2-thiocytidine synthase N-terminal" evidence="2">
    <location>
        <begin position="37"/>
        <end position="200"/>
    </location>
</feature>
<organism evidence="3 6">
    <name type="scientific">Erysipelothrix amsterdamensis</name>
    <dbReference type="NCBI Taxonomy" id="2929157"/>
    <lineage>
        <taxon>Bacteria</taxon>
        <taxon>Bacillati</taxon>
        <taxon>Bacillota</taxon>
        <taxon>Erysipelotrichia</taxon>
        <taxon>Erysipelotrichales</taxon>
        <taxon>Erysipelotrichaceae</taxon>
        <taxon>Erysipelothrix</taxon>
    </lineage>
</organism>
<evidence type="ECO:0000313" key="5">
    <source>
        <dbReference type="Proteomes" id="UP001154095"/>
    </source>
</evidence>
<dbReference type="SUPFAM" id="SSF52402">
    <property type="entry name" value="Adenine nucleotide alpha hydrolases-like"/>
    <property type="match status" value="1"/>
</dbReference>
<gene>
    <name evidence="3" type="primary">ttcA</name>
    <name evidence="3" type="ORF">ERYAMS2_00016</name>
    <name evidence="4" type="ORF">ERYAMS_01574</name>
</gene>
<evidence type="ECO:0000259" key="2">
    <source>
        <dbReference type="Pfam" id="PF01171"/>
    </source>
</evidence>
<dbReference type="Proteomes" id="UP001154095">
    <property type="component" value="Chromosome"/>
</dbReference>
<name>A0AAU9VFS8_9FIRM</name>
<proteinExistence type="predicted"/>
<dbReference type="InterPro" id="IPR035107">
    <property type="entry name" value="tRNA_thiolation_TtcA_Ctu1"/>
</dbReference>
<dbReference type="Proteomes" id="UP001154111">
    <property type="component" value="Chromosome"/>
</dbReference>
<dbReference type="PANTHER" id="PTHR43686:SF1">
    <property type="entry name" value="AMINOTRAN_5 DOMAIN-CONTAINING PROTEIN"/>
    <property type="match status" value="1"/>
</dbReference>